<sequence length="107" mass="12051">MLIWPFKVELHLPVVVKNAGIFFLAGGKLITTGLYSIVRHPAYGAILISALGLSLWIGDGARLMLSACLLFFFGAKSKIEEKWLESKFPEYISYKERVNKKFIPGIY</sequence>
<comment type="caution">
    <text evidence="6">The sequence shown here is derived from an EMBL/GenBank/DDBJ whole genome shotgun (WGS) entry which is preliminary data.</text>
</comment>
<comment type="subcellular location">
    <subcellularLocation>
        <location evidence="1">Endomembrane system</location>
        <topology evidence="1">Multi-pass membrane protein</topology>
    </subcellularLocation>
</comment>
<dbReference type="Pfam" id="PF04191">
    <property type="entry name" value="PEMT"/>
    <property type="match status" value="1"/>
</dbReference>
<dbReference type="PANTHER" id="PTHR43847">
    <property type="entry name" value="BLL3993 PROTEIN"/>
    <property type="match status" value="1"/>
</dbReference>
<accession>A0A2G9YK89</accession>
<evidence type="ECO:0000256" key="3">
    <source>
        <dbReference type="ARBA" id="ARBA00022989"/>
    </source>
</evidence>
<protein>
    <recommendedName>
        <fullName evidence="8">Isoprenylcysteine carboxyl methyltransferase</fullName>
    </recommendedName>
</protein>
<evidence type="ECO:0000256" key="1">
    <source>
        <dbReference type="ARBA" id="ARBA00004127"/>
    </source>
</evidence>
<keyword evidence="2 5" id="KW-0812">Transmembrane</keyword>
<keyword evidence="4 5" id="KW-0472">Membrane</keyword>
<feature type="transmembrane region" description="Helical" evidence="5">
    <location>
        <begin position="21"/>
        <end position="38"/>
    </location>
</feature>
<evidence type="ECO:0000313" key="7">
    <source>
        <dbReference type="Proteomes" id="UP000231292"/>
    </source>
</evidence>
<dbReference type="Gene3D" id="1.20.120.1630">
    <property type="match status" value="1"/>
</dbReference>
<evidence type="ECO:0000256" key="5">
    <source>
        <dbReference type="SAM" id="Phobius"/>
    </source>
</evidence>
<evidence type="ECO:0008006" key="8">
    <source>
        <dbReference type="Google" id="ProtNLM"/>
    </source>
</evidence>
<evidence type="ECO:0000256" key="2">
    <source>
        <dbReference type="ARBA" id="ARBA00022692"/>
    </source>
</evidence>
<keyword evidence="3 5" id="KW-1133">Transmembrane helix</keyword>
<feature type="transmembrane region" description="Helical" evidence="5">
    <location>
        <begin position="44"/>
        <end position="73"/>
    </location>
</feature>
<dbReference type="Proteomes" id="UP000231292">
    <property type="component" value="Unassembled WGS sequence"/>
</dbReference>
<dbReference type="EMBL" id="PCRK01000033">
    <property type="protein sequence ID" value="PIP19646.1"/>
    <property type="molecule type" value="Genomic_DNA"/>
</dbReference>
<proteinExistence type="predicted"/>
<dbReference type="GO" id="GO:0012505">
    <property type="term" value="C:endomembrane system"/>
    <property type="evidence" value="ECO:0007669"/>
    <property type="project" value="UniProtKB-SubCell"/>
</dbReference>
<dbReference type="InterPro" id="IPR052527">
    <property type="entry name" value="Metal_cation-efflux_comp"/>
</dbReference>
<evidence type="ECO:0000313" key="6">
    <source>
        <dbReference type="EMBL" id="PIP19646.1"/>
    </source>
</evidence>
<dbReference type="PANTHER" id="PTHR43847:SF1">
    <property type="entry name" value="BLL3993 PROTEIN"/>
    <property type="match status" value="1"/>
</dbReference>
<gene>
    <name evidence="6" type="ORF">COX41_01780</name>
</gene>
<evidence type="ECO:0000256" key="4">
    <source>
        <dbReference type="ARBA" id="ARBA00023136"/>
    </source>
</evidence>
<dbReference type="InterPro" id="IPR007318">
    <property type="entry name" value="Phopholipid_MeTrfase"/>
</dbReference>
<reference evidence="6 7" key="1">
    <citation type="submission" date="2017-09" db="EMBL/GenBank/DDBJ databases">
        <title>Depth-based differentiation of microbial function through sediment-hosted aquifers and enrichment of novel symbionts in the deep terrestrial subsurface.</title>
        <authorList>
            <person name="Probst A.J."/>
            <person name="Ladd B."/>
            <person name="Jarett J.K."/>
            <person name="Geller-Mcgrath D.E."/>
            <person name="Sieber C.M."/>
            <person name="Emerson J.B."/>
            <person name="Anantharaman K."/>
            <person name="Thomas B.C."/>
            <person name="Malmstrom R."/>
            <person name="Stieglmeier M."/>
            <person name="Klingl A."/>
            <person name="Woyke T."/>
            <person name="Ryan C.M."/>
            <person name="Banfield J.F."/>
        </authorList>
    </citation>
    <scope>NUCLEOTIDE SEQUENCE [LARGE SCALE GENOMIC DNA]</scope>
    <source>
        <strain evidence="6">CG23_combo_of_CG06-09_8_20_14_all_41_10</strain>
    </source>
</reference>
<name>A0A2G9YK89_9BACT</name>
<dbReference type="AlphaFoldDB" id="A0A2G9YK89"/>
<organism evidence="6 7">
    <name type="scientific">Candidatus Sherwoodlollariibacterium unditelluris</name>
    <dbReference type="NCBI Taxonomy" id="1974757"/>
    <lineage>
        <taxon>Bacteria</taxon>
        <taxon>Pseudomonadati</taxon>
        <taxon>Candidatus Omnitrophota</taxon>
        <taxon>Candidatus Sherwoodlollariibacterium</taxon>
    </lineage>
</organism>